<gene>
    <name evidence="1" type="ORF">S03H2_03139</name>
</gene>
<reference evidence="1" key="1">
    <citation type="journal article" date="2014" name="Front. Microbiol.">
        <title>High frequency of phylogenetically diverse reductive dehalogenase-homologous genes in deep subseafloor sedimentary metagenomes.</title>
        <authorList>
            <person name="Kawai M."/>
            <person name="Futagami T."/>
            <person name="Toyoda A."/>
            <person name="Takaki Y."/>
            <person name="Nishi S."/>
            <person name="Hori S."/>
            <person name="Arai W."/>
            <person name="Tsubouchi T."/>
            <person name="Morono Y."/>
            <person name="Uchiyama I."/>
            <person name="Ito T."/>
            <person name="Fujiyama A."/>
            <person name="Inagaki F."/>
            <person name="Takami H."/>
        </authorList>
    </citation>
    <scope>NUCLEOTIDE SEQUENCE</scope>
    <source>
        <strain evidence="1">Expedition CK06-06</strain>
    </source>
</reference>
<protein>
    <submittedName>
        <fullName evidence="1">Uncharacterized protein</fullName>
    </submittedName>
</protein>
<sequence length="130" mass="15008">SKKEMKKINKNKAEELKSQFPNGYQIFSIIDRKIIPYRKFQTEEVKIDWSTAEIINVNKDYIEIMLPDAQLPGNNILKSNMIRVANREGLISSGHFVINGWSSVVKILRSDKEKIIAVVGYEKINRQNLS</sequence>
<name>X1EA67_9ZZZZ</name>
<proteinExistence type="predicted"/>
<accession>X1EA67</accession>
<dbReference type="EMBL" id="BARU01001129">
    <property type="protein sequence ID" value="GAH29477.1"/>
    <property type="molecule type" value="Genomic_DNA"/>
</dbReference>
<evidence type="ECO:0000313" key="1">
    <source>
        <dbReference type="EMBL" id="GAH29477.1"/>
    </source>
</evidence>
<comment type="caution">
    <text evidence="1">The sequence shown here is derived from an EMBL/GenBank/DDBJ whole genome shotgun (WGS) entry which is preliminary data.</text>
</comment>
<feature type="non-terminal residue" evidence="1">
    <location>
        <position position="1"/>
    </location>
</feature>
<organism evidence="1">
    <name type="scientific">marine sediment metagenome</name>
    <dbReference type="NCBI Taxonomy" id="412755"/>
    <lineage>
        <taxon>unclassified sequences</taxon>
        <taxon>metagenomes</taxon>
        <taxon>ecological metagenomes</taxon>
    </lineage>
</organism>
<dbReference type="AlphaFoldDB" id="X1EA67"/>